<dbReference type="InterPro" id="IPR035906">
    <property type="entry name" value="MetI-like_sf"/>
</dbReference>
<evidence type="ECO:0000256" key="2">
    <source>
        <dbReference type="ARBA" id="ARBA00022448"/>
    </source>
</evidence>
<feature type="transmembrane region" description="Helical" evidence="7">
    <location>
        <begin position="83"/>
        <end position="110"/>
    </location>
</feature>
<reference evidence="9 10" key="2">
    <citation type="submission" date="2020-03" db="EMBL/GenBank/DDBJ databases">
        <authorList>
            <person name="Ichikawa N."/>
            <person name="Kimura A."/>
            <person name="Kitahashi Y."/>
            <person name="Uohara A."/>
        </authorList>
    </citation>
    <scope>NUCLEOTIDE SEQUENCE [LARGE SCALE GENOMIC DNA]</scope>
    <source>
        <strain evidence="9 10">NBRC 107702</strain>
    </source>
</reference>
<feature type="domain" description="ABC transmembrane type-1" evidence="8">
    <location>
        <begin position="82"/>
        <end position="271"/>
    </location>
</feature>
<dbReference type="SUPFAM" id="SSF161098">
    <property type="entry name" value="MetI-like"/>
    <property type="match status" value="1"/>
</dbReference>
<evidence type="ECO:0000313" key="10">
    <source>
        <dbReference type="Proteomes" id="UP000502508"/>
    </source>
</evidence>
<feature type="transmembrane region" description="Helical" evidence="7">
    <location>
        <begin position="131"/>
        <end position="157"/>
    </location>
</feature>
<dbReference type="AlphaFoldDB" id="A0A6F8XNH7"/>
<dbReference type="PANTHER" id="PTHR43386:SF25">
    <property type="entry name" value="PEPTIDE ABC TRANSPORTER PERMEASE PROTEIN"/>
    <property type="match status" value="1"/>
</dbReference>
<dbReference type="Proteomes" id="UP000502508">
    <property type="component" value="Chromosome"/>
</dbReference>
<comment type="similarity">
    <text evidence="7">Belongs to the binding-protein-dependent transport system permease family.</text>
</comment>
<proteinExistence type="inferred from homology"/>
<keyword evidence="3" id="KW-1003">Cell membrane</keyword>
<keyword evidence="5 7" id="KW-1133">Transmembrane helix</keyword>
<keyword evidence="6 7" id="KW-0472">Membrane</keyword>
<dbReference type="GO" id="GO:0055085">
    <property type="term" value="P:transmembrane transport"/>
    <property type="evidence" value="ECO:0007669"/>
    <property type="project" value="InterPro"/>
</dbReference>
<sequence>MTTTVDTIAAPWRKRSAASSVGVTVGGAALLLALGVALLGPLLAPFDPVAIAGRPRLGPSAEHLLGTDQLGRDLLSRVLHGGWSVVAVPTLATLVAFGIGAAIGVWTGLAGGHRDLVTSRLVDVLISLPPLLMAIVFISAFGSSAVVLVGVTALFFVPRVVRVVRGATAAVVASDYVAASRARGDSTTQILRRDVVPNISGQLVVEFGARLSNVVMFVATLNYLGLGVHPPQPSWGLMVAENTLLLRTNPLAVLVPAALIAALAVGVSLVSDRVAERLAVDVVAP</sequence>
<dbReference type="Pfam" id="PF00528">
    <property type="entry name" value="BPD_transp_1"/>
    <property type="match status" value="1"/>
</dbReference>
<evidence type="ECO:0000256" key="3">
    <source>
        <dbReference type="ARBA" id="ARBA00022475"/>
    </source>
</evidence>
<dbReference type="InterPro" id="IPR050366">
    <property type="entry name" value="BP-dependent_transpt_permease"/>
</dbReference>
<accession>A0A6F8XNH7</accession>
<evidence type="ECO:0000313" key="9">
    <source>
        <dbReference type="EMBL" id="BCB75357.1"/>
    </source>
</evidence>
<dbReference type="Gene3D" id="1.10.3720.10">
    <property type="entry name" value="MetI-like"/>
    <property type="match status" value="1"/>
</dbReference>
<dbReference type="GO" id="GO:0005886">
    <property type="term" value="C:plasma membrane"/>
    <property type="evidence" value="ECO:0007669"/>
    <property type="project" value="UniProtKB-SubCell"/>
</dbReference>
<evidence type="ECO:0000256" key="6">
    <source>
        <dbReference type="ARBA" id="ARBA00023136"/>
    </source>
</evidence>
<evidence type="ECO:0000259" key="8">
    <source>
        <dbReference type="PROSITE" id="PS50928"/>
    </source>
</evidence>
<keyword evidence="10" id="KW-1185">Reference proteome</keyword>
<feature type="transmembrane region" description="Helical" evidence="7">
    <location>
        <begin position="21"/>
        <end position="44"/>
    </location>
</feature>
<organism evidence="9 10">
    <name type="scientific">Phytohabitans flavus</name>
    <dbReference type="NCBI Taxonomy" id="1076124"/>
    <lineage>
        <taxon>Bacteria</taxon>
        <taxon>Bacillati</taxon>
        <taxon>Actinomycetota</taxon>
        <taxon>Actinomycetes</taxon>
        <taxon>Micromonosporales</taxon>
        <taxon>Micromonosporaceae</taxon>
    </lineage>
</organism>
<dbReference type="PROSITE" id="PS50928">
    <property type="entry name" value="ABC_TM1"/>
    <property type="match status" value="1"/>
</dbReference>
<dbReference type="CDD" id="cd06261">
    <property type="entry name" value="TM_PBP2"/>
    <property type="match status" value="1"/>
</dbReference>
<evidence type="ECO:0000256" key="1">
    <source>
        <dbReference type="ARBA" id="ARBA00004651"/>
    </source>
</evidence>
<evidence type="ECO:0000256" key="4">
    <source>
        <dbReference type="ARBA" id="ARBA00022692"/>
    </source>
</evidence>
<keyword evidence="4 7" id="KW-0812">Transmembrane</keyword>
<evidence type="ECO:0000256" key="5">
    <source>
        <dbReference type="ARBA" id="ARBA00022989"/>
    </source>
</evidence>
<feature type="transmembrane region" description="Helical" evidence="7">
    <location>
        <begin position="251"/>
        <end position="270"/>
    </location>
</feature>
<gene>
    <name evidence="9" type="ORF">Pflav_017670</name>
</gene>
<protein>
    <submittedName>
        <fullName evidence="9">ABC transporter permease</fullName>
    </submittedName>
</protein>
<reference evidence="9 10" key="1">
    <citation type="submission" date="2020-03" db="EMBL/GenBank/DDBJ databases">
        <title>Whole genome shotgun sequence of Phytohabitans flavus NBRC 107702.</title>
        <authorList>
            <person name="Komaki H."/>
            <person name="Tamura T."/>
        </authorList>
    </citation>
    <scope>NUCLEOTIDE SEQUENCE [LARGE SCALE GENOMIC DNA]</scope>
    <source>
        <strain evidence="9 10">NBRC 107702</strain>
    </source>
</reference>
<dbReference type="KEGG" id="pfla:Pflav_017670"/>
<dbReference type="EMBL" id="AP022870">
    <property type="protein sequence ID" value="BCB75357.1"/>
    <property type="molecule type" value="Genomic_DNA"/>
</dbReference>
<comment type="subcellular location">
    <subcellularLocation>
        <location evidence="1 7">Cell membrane</location>
        <topology evidence="1 7">Multi-pass membrane protein</topology>
    </subcellularLocation>
</comment>
<dbReference type="PANTHER" id="PTHR43386">
    <property type="entry name" value="OLIGOPEPTIDE TRANSPORT SYSTEM PERMEASE PROTEIN APPC"/>
    <property type="match status" value="1"/>
</dbReference>
<name>A0A6F8XNH7_9ACTN</name>
<dbReference type="RefSeq" id="WP_173035125.1">
    <property type="nucleotide sequence ID" value="NZ_AP022870.1"/>
</dbReference>
<dbReference type="InterPro" id="IPR000515">
    <property type="entry name" value="MetI-like"/>
</dbReference>
<keyword evidence="2 7" id="KW-0813">Transport</keyword>
<evidence type="ECO:0000256" key="7">
    <source>
        <dbReference type="RuleBase" id="RU363032"/>
    </source>
</evidence>